<sequence>MDSNWNLTTLGNGLPDTSLSRQDSIYSWTIDQFQNSLGKDCGSMHMNELVNNISSAQEIQGVVSEGLKKQGSITLPRLLSQKNC</sequence>
<proteinExistence type="predicted"/>
<dbReference type="PANTHER" id="PTHR22952:SF446">
    <property type="entry name" value="ABSCISIC ACID-INSENSITIVE 5-LIKE PROTEIN 5-RELATED"/>
    <property type="match status" value="1"/>
</dbReference>
<accession>A0ABD1AHY4</accession>
<keyword evidence="2" id="KW-0238">DNA-binding</keyword>
<evidence type="ECO:0000313" key="5">
    <source>
        <dbReference type="Proteomes" id="UP001558713"/>
    </source>
</evidence>
<dbReference type="GO" id="GO:0005634">
    <property type="term" value="C:nucleus"/>
    <property type="evidence" value="ECO:0007669"/>
    <property type="project" value="UniProtKB-SubCell"/>
</dbReference>
<protein>
    <submittedName>
        <fullName evidence="4">ABSCISIC ACID-INSENSITIVE 5-like protein 8</fullName>
    </submittedName>
</protein>
<dbReference type="Proteomes" id="UP001558713">
    <property type="component" value="Unassembled WGS sequence"/>
</dbReference>
<gene>
    <name evidence="4" type="ORF">V5N11_020764</name>
</gene>
<comment type="subcellular location">
    <subcellularLocation>
        <location evidence="1">Nucleus</location>
    </subcellularLocation>
</comment>
<name>A0ABD1AHY4_CARAN</name>
<evidence type="ECO:0000256" key="3">
    <source>
        <dbReference type="ARBA" id="ARBA00023242"/>
    </source>
</evidence>
<evidence type="ECO:0000256" key="1">
    <source>
        <dbReference type="ARBA" id="ARBA00004123"/>
    </source>
</evidence>
<organism evidence="4 5">
    <name type="scientific">Cardamine amara subsp. amara</name>
    <dbReference type="NCBI Taxonomy" id="228776"/>
    <lineage>
        <taxon>Eukaryota</taxon>
        <taxon>Viridiplantae</taxon>
        <taxon>Streptophyta</taxon>
        <taxon>Embryophyta</taxon>
        <taxon>Tracheophyta</taxon>
        <taxon>Spermatophyta</taxon>
        <taxon>Magnoliopsida</taxon>
        <taxon>eudicotyledons</taxon>
        <taxon>Gunneridae</taxon>
        <taxon>Pentapetalae</taxon>
        <taxon>rosids</taxon>
        <taxon>malvids</taxon>
        <taxon>Brassicales</taxon>
        <taxon>Brassicaceae</taxon>
        <taxon>Cardamineae</taxon>
        <taxon>Cardamine</taxon>
    </lineage>
</organism>
<evidence type="ECO:0000313" key="4">
    <source>
        <dbReference type="EMBL" id="KAL1206397.1"/>
    </source>
</evidence>
<dbReference type="InterPro" id="IPR043452">
    <property type="entry name" value="BZIP46-like"/>
</dbReference>
<keyword evidence="3" id="KW-0539">Nucleus</keyword>
<dbReference type="GO" id="GO:0003677">
    <property type="term" value="F:DNA binding"/>
    <property type="evidence" value="ECO:0007669"/>
    <property type="project" value="UniProtKB-KW"/>
</dbReference>
<dbReference type="EMBL" id="JBANAX010000498">
    <property type="protein sequence ID" value="KAL1206397.1"/>
    <property type="molecule type" value="Genomic_DNA"/>
</dbReference>
<keyword evidence="5" id="KW-1185">Reference proteome</keyword>
<reference evidence="4 5" key="1">
    <citation type="submission" date="2024-04" db="EMBL/GenBank/DDBJ databases">
        <title>Genome assembly C_amara_ONT_v2.</title>
        <authorList>
            <person name="Yant L."/>
            <person name="Moore C."/>
            <person name="Slenker M."/>
        </authorList>
    </citation>
    <scope>NUCLEOTIDE SEQUENCE [LARGE SCALE GENOMIC DNA]</scope>
    <source>
        <tissue evidence="4">Leaf</tissue>
    </source>
</reference>
<dbReference type="PANTHER" id="PTHR22952">
    <property type="entry name" value="CAMP-RESPONSE ELEMENT BINDING PROTEIN-RELATED"/>
    <property type="match status" value="1"/>
</dbReference>
<dbReference type="AlphaFoldDB" id="A0ABD1AHY4"/>
<comment type="caution">
    <text evidence="4">The sequence shown here is derived from an EMBL/GenBank/DDBJ whole genome shotgun (WGS) entry which is preliminary data.</text>
</comment>
<evidence type="ECO:0000256" key="2">
    <source>
        <dbReference type="ARBA" id="ARBA00023125"/>
    </source>
</evidence>